<accession>A0A2J6QSW0</accession>
<sequence length="182" mass="19750">MTAMEWMPSYNANAAQYETPQVVKIAFVPLQSKEIARMFVRDNFISVSPTTAATQTTSTSIPNNGNCNSDTKATVESCSGGQLSGFTNCWVDRFFMWKQLKYKRAKASDKITPPATSSNNALARMSNLQQNPRGDPQLTDPTVLQSLTPTTGSYLGAGDATVGSSSQKAQGNQLLDIEDRKP</sequence>
<organism evidence="2 3">
    <name type="scientific">Hyaloscypha variabilis (strain UAMH 11265 / GT02V1 / F)</name>
    <name type="common">Meliniomyces variabilis</name>
    <dbReference type="NCBI Taxonomy" id="1149755"/>
    <lineage>
        <taxon>Eukaryota</taxon>
        <taxon>Fungi</taxon>
        <taxon>Dikarya</taxon>
        <taxon>Ascomycota</taxon>
        <taxon>Pezizomycotina</taxon>
        <taxon>Leotiomycetes</taxon>
        <taxon>Helotiales</taxon>
        <taxon>Hyaloscyphaceae</taxon>
        <taxon>Hyaloscypha</taxon>
        <taxon>Hyaloscypha variabilis</taxon>
    </lineage>
</organism>
<dbReference type="EMBL" id="KZ613975">
    <property type="protein sequence ID" value="PMD29354.1"/>
    <property type="molecule type" value="Genomic_DNA"/>
</dbReference>
<reference evidence="2 3" key="1">
    <citation type="submission" date="2016-04" db="EMBL/GenBank/DDBJ databases">
        <title>A degradative enzymes factory behind the ericoid mycorrhizal symbiosis.</title>
        <authorList>
            <consortium name="DOE Joint Genome Institute"/>
            <person name="Martino E."/>
            <person name="Morin E."/>
            <person name="Grelet G."/>
            <person name="Kuo A."/>
            <person name="Kohler A."/>
            <person name="Daghino S."/>
            <person name="Barry K."/>
            <person name="Choi C."/>
            <person name="Cichocki N."/>
            <person name="Clum A."/>
            <person name="Copeland A."/>
            <person name="Hainaut M."/>
            <person name="Haridas S."/>
            <person name="Labutti K."/>
            <person name="Lindquist E."/>
            <person name="Lipzen A."/>
            <person name="Khouja H.-R."/>
            <person name="Murat C."/>
            <person name="Ohm R."/>
            <person name="Olson A."/>
            <person name="Spatafora J."/>
            <person name="Veneault-Fourrey C."/>
            <person name="Henrissat B."/>
            <person name="Grigoriev I."/>
            <person name="Martin F."/>
            <person name="Perotto S."/>
        </authorList>
    </citation>
    <scope>NUCLEOTIDE SEQUENCE [LARGE SCALE GENOMIC DNA]</scope>
    <source>
        <strain evidence="2 3">F</strain>
    </source>
</reference>
<evidence type="ECO:0000313" key="3">
    <source>
        <dbReference type="Proteomes" id="UP000235786"/>
    </source>
</evidence>
<feature type="compositionally biased region" description="Polar residues" evidence="1">
    <location>
        <begin position="162"/>
        <end position="173"/>
    </location>
</feature>
<evidence type="ECO:0000313" key="2">
    <source>
        <dbReference type="EMBL" id="PMD29354.1"/>
    </source>
</evidence>
<dbReference type="AlphaFoldDB" id="A0A2J6QSW0"/>
<feature type="region of interest" description="Disordered" evidence="1">
    <location>
        <begin position="128"/>
        <end position="182"/>
    </location>
</feature>
<proteinExistence type="predicted"/>
<dbReference type="Proteomes" id="UP000235786">
    <property type="component" value="Unassembled WGS sequence"/>
</dbReference>
<keyword evidence="3" id="KW-1185">Reference proteome</keyword>
<gene>
    <name evidence="2" type="ORF">L207DRAFT_574329</name>
</gene>
<evidence type="ECO:0000256" key="1">
    <source>
        <dbReference type="SAM" id="MobiDB-lite"/>
    </source>
</evidence>
<name>A0A2J6QSW0_HYAVF</name>
<feature type="compositionally biased region" description="Polar residues" evidence="1">
    <location>
        <begin position="139"/>
        <end position="153"/>
    </location>
</feature>
<protein>
    <submittedName>
        <fullName evidence="2">Uncharacterized protein</fullName>
    </submittedName>
</protein>